<organism evidence="1 2">
    <name type="scientific">Aspergillus kawachii</name>
    <name type="common">White koji mold</name>
    <name type="synonym">Aspergillus awamori var. kawachi</name>
    <dbReference type="NCBI Taxonomy" id="1069201"/>
    <lineage>
        <taxon>Eukaryota</taxon>
        <taxon>Fungi</taxon>
        <taxon>Dikarya</taxon>
        <taxon>Ascomycota</taxon>
        <taxon>Pezizomycotina</taxon>
        <taxon>Eurotiomycetes</taxon>
        <taxon>Eurotiomycetidae</taxon>
        <taxon>Eurotiales</taxon>
        <taxon>Aspergillaceae</taxon>
        <taxon>Aspergillus</taxon>
        <taxon>Aspergillus subgen. Circumdati</taxon>
    </lineage>
</organism>
<reference evidence="1 2" key="1">
    <citation type="journal article" date="2016" name="DNA Res.">
        <title>Genome sequence of Aspergillus luchuensis NBRC 4314.</title>
        <authorList>
            <person name="Yamada O."/>
            <person name="Machida M."/>
            <person name="Hosoyama A."/>
            <person name="Goto M."/>
            <person name="Takahashi T."/>
            <person name="Futagami T."/>
            <person name="Yamagata Y."/>
            <person name="Takeuchi M."/>
            <person name="Kobayashi T."/>
            <person name="Koike H."/>
            <person name="Abe K."/>
            <person name="Asai K."/>
            <person name="Arita M."/>
            <person name="Fujita N."/>
            <person name="Fukuda K."/>
            <person name="Higa K."/>
            <person name="Horikawa H."/>
            <person name="Ishikawa T."/>
            <person name="Jinno K."/>
            <person name="Kato Y."/>
            <person name="Kirimura K."/>
            <person name="Mizutani O."/>
            <person name="Nakasone K."/>
            <person name="Sano M."/>
            <person name="Shiraishi Y."/>
            <person name="Tsukahara M."/>
            <person name="Gomi K."/>
        </authorList>
    </citation>
    <scope>NUCLEOTIDE SEQUENCE [LARGE SCALE GENOMIC DNA]</scope>
    <source>
        <strain evidence="1 2">RIB 2604</strain>
    </source>
</reference>
<proteinExistence type="predicted"/>
<sequence>MFVNTEAHFSKRQSFAEAAALVKALNSLDSGITSSNGIMVRTPRLYDFVNDPCILVFEDFSGSMTLQNFFNDRPEGYNAAIATAIGNSLVEWPSWFHTESQFATTEELAMTVKMNSNAI</sequence>
<reference evidence="2" key="2">
    <citation type="submission" date="2016-02" db="EMBL/GenBank/DDBJ databases">
        <title>Genome sequencing of Aspergillus luchuensis NBRC 4314.</title>
        <authorList>
            <person name="Yamada O."/>
        </authorList>
    </citation>
    <scope>NUCLEOTIDE SEQUENCE [LARGE SCALE GENOMIC DNA]</scope>
    <source>
        <strain evidence="2">RIB 2604</strain>
    </source>
</reference>
<name>A0A146FAI5_ASPKA</name>
<evidence type="ECO:0000313" key="2">
    <source>
        <dbReference type="Proteomes" id="UP000075230"/>
    </source>
</evidence>
<comment type="caution">
    <text evidence="1">The sequence shown here is derived from an EMBL/GenBank/DDBJ whole genome shotgun (WGS) entry which is preliminary data.</text>
</comment>
<dbReference type="EMBL" id="BCWF01000015">
    <property type="protein sequence ID" value="GAT22553.1"/>
    <property type="molecule type" value="Genomic_DNA"/>
</dbReference>
<evidence type="ECO:0000313" key="1">
    <source>
        <dbReference type="EMBL" id="GAT22553.1"/>
    </source>
</evidence>
<protein>
    <submittedName>
        <fullName evidence="1">Uncharacterized protein</fullName>
    </submittedName>
</protein>
<accession>A0A146FAI5</accession>
<dbReference type="AlphaFoldDB" id="A0A146FAI5"/>
<dbReference type="Proteomes" id="UP000075230">
    <property type="component" value="Unassembled WGS sequence"/>
</dbReference>
<gene>
    <name evidence="1" type="ORF">RIB2604_01505890</name>
</gene>